<organism evidence="1 2">
    <name type="scientific">Sphingomonas tagetis</name>
    <dbReference type="NCBI Taxonomy" id="2949092"/>
    <lineage>
        <taxon>Bacteria</taxon>
        <taxon>Pseudomonadati</taxon>
        <taxon>Pseudomonadota</taxon>
        <taxon>Alphaproteobacteria</taxon>
        <taxon>Sphingomonadales</taxon>
        <taxon>Sphingomonadaceae</taxon>
        <taxon>Sphingomonas</taxon>
    </lineage>
</organism>
<dbReference type="Proteomes" id="UP001139451">
    <property type="component" value="Unassembled WGS sequence"/>
</dbReference>
<keyword evidence="2" id="KW-1185">Reference proteome</keyword>
<comment type="caution">
    <text evidence="1">The sequence shown here is derived from an EMBL/GenBank/DDBJ whole genome shotgun (WGS) entry which is preliminary data.</text>
</comment>
<reference evidence="1" key="1">
    <citation type="submission" date="2022-05" db="EMBL/GenBank/DDBJ databases">
        <title>Sphingomonas sp. strain MG17 Genome sequencing and assembly.</title>
        <authorList>
            <person name="Kim I."/>
        </authorList>
    </citation>
    <scope>NUCLEOTIDE SEQUENCE</scope>
    <source>
        <strain evidence="1">MG17</strain>
    </source>
</reference>
<evidence type="ECO:0000313" key="2">
    <source>
        <dbReference type="Proteomes" id="UP001139451"/>
    </source>
</evidence>
<proteinExistence type="predicted"/>
<gene>
    <name evidence="1" type="ORF">M9978_12375</name>
</gene>
<sequence length="78" mass="9122">MPDDPVAPRRLPALHRQLHRQSVVERQIRREADHVTRRVGIDSRLVNVFRECVDVGHYALRALRSLIVFKNHDSANDF</sequence>
<protein>
    <submittedName>
        <fullName evidence="1">Uncharacterized protein</fullName>
    </submittedName>
</protein>
<dbReference type="EMBL" id="JAMLDX010000009">
    <property type="protein sequence ID" value="MCP3731223.1"/>
    <property type="molecule type" value="Genomic_DNA"/>
</dbReference>
<accession>A0A9X2HPN8</accession>
<evidence type="ECO:0000313" key="1">
    <source>
        <dbReference type="EMBL" id="MCP3731223.1"/>
    </source>
</evidence>
<dbReference type="RefSeq" id="WP_254293618.1">
    <property type="nucleotide sequence ID" value="NZ_JAMLDX010000009.1"/>
</dbReference>
<name>A0A9X2HPN8_9SPHN</name>
<dbReference type="AlphaFoldDB" id="A0A9X2HPN8"/>